<feature type="chain" id="PRO_5045032039" evidence="1">
    <location>
        <begin position="21"/>
        <end position="157"/>
    </location>
</feature>
<evidence type="ECO:0000313" key="3">
    <source>
        <dbReference type="EMBL" id="MBF4985672.1"/>
    </source>
</evidence>
<feature type="signal peptide" evidence="1">
    <location>
        <begin position="1"/>
        <end position="20"/>
    </location>
</feature>
<dbReference type="PROSITE" id="PS51257">
    <property type="entry name" value="PROKAR_LIPOPROTEIN"/>
    <property type="match status" value="1"/>
</dbReference>
<evidence type="ECO:0000313" key="5">
    <source>
        <dbReference type="Proteomes" id="UP001194729"/>
    </source>
</evidence>
<dbReference type="Proteomes" id="UP001194729">
    <property type="component" value="Unassembled WGS sequence"/>
</dbReference>
<evidence type="ECO:0000259" key="2">
    <source>
        <dbReference type="Pfam" id="PF03168"/>
    </source>
</evidence>
<protein>
    <submittedName>
        <fullName evidence="3">LEA type 2 family protein</fullName>
    </submittedName>
</protein>
<evidence type="ECO:0000256" key="1">
    <source>
        <dbReference type="SAM" id="SignalP"/>
    </source>
</evidence>
<accession>A0ABS0A8H4</accession>
<gene>
    <name evidence="3" type="ORF">FNJ87_15520</name>
    <name evidence="4" type="ORF">FNJ87_16305</name>
</gene>
<proteinExistence type="predicted"/>
<evidence type="ECO:0000313" key="4">
    <source>
        <dbReference type="EMBL" id="MBF4985820.1"/>
    </source>
</evidence>
<dbReference type="EMBL" id="JADKYU010000821">
    <property type="protein sequence ID" value="MBF4985672.1"/>
    <property type="molecule type" value="Genomic_DNA"/>
</dbReference>
<name>A0ABS0A8H4_9FLAO</name>
<dbReference type="EMBL" id="JADKYU010000860">
    <property type="protein sequence ID" value="MBF4985820.1"/>
    <property type="molecule type" value="Genomic_DNA"/>
</dbReference>
<dbReference type="SUPFAM" id="SSF117070">
    <property type="entry name" value="LEA14-like"/>
    <property type="match status" value="1"/>
</dbReference>
<organism evidence="3 5">
    <name type="scientific">Nonlabens mediterrranea</name>
    <dbReference type="NCBI Taxonomy" id="1419947"/>
    <lineage>
        <taxon>Bacteria</taxon>
        <taxon>Pseudomonadati</taxon>
        <taxon>Bacteroidota</taxon>
        <taxon>Flavobacteriia</taxon>
        <taxon>Flavobacteriales</taxon>
        <taxon>Flavobacteriaceae</taxon>
        <taxon>Nonlabens</taxon>
    </lineage>
</organism>
<dbReference type="Gene3D" id="2.60.40.1820">
    <property type="match status" value="1"/>
</dbReference>
<keyword evidence="5" id="KW-1185">Reference proteome</keyword>
<reference evidence="3 5" key="1">
    <citation type="submission" date="2020-11" db="EMBL/GenBank/DDBJ databases">
        <title>P. mediterranea TC4 genome.</title>
        <authorList>
            <person name="Molmeret M."/>
        </authorList>
    </citation>
    <scope>NUCLEOTIDE SEQUENCE [LARGE SCALE GENOMIC DNA]</scope>
    <source>
        <strain evidence="3 5">TC4</strain>
    </source>
</reference>
<dbReference type="Pfam" id="PF03168">
    <property type="entry name" value="LEA_2"/>
    <property type="match status" value="1"/>
</dbReference>
<dbReference type="InterPro" id="IPR004864">
    <property type="entry name" value="LEA_2"/>
</dbReference>
<comment type="caution">
    <text evidence="3">The sequence shown here is derived from an EMBL/GenBank/DDBJ whole genome shotgun (WGS) entry which is preliminary data.</text>
</comment>
<sequence length="157" mass="17379">MRALLGLLSILFLLTSCEDAYEEIVFIEIKNVKIKNATSELVQLSGDCTLFNPNPVGLDLTKAKFDVYVNGRKTAEINQDLDVKMPANQEFILPLNATMSPKDFYGEKGRGLLDATLQILVKQKVDIKYNGSIRAGKGIVTFEVPVVDSLEVPVKVF</sequence>
<keyword evidence="1" id="KW-0732">Signal</keyword>
<feature type="domain" description="Late embryogenesis abundant protein LEA-2 subgroup" evidence="2">
    <location>
        <begin position="50"/>
        <end position="146"/>
    </location>
</feature>